<gene>
    <name evidence="2" type="ordered locus">Dtox_0587</name>
</gene>
<dbReference type="AlphaFoldDB" id="C8W652"/>
<feature type="domain" description="Copper amine oxidase-like N-terminal" evidence="1">
    <location>
        <begin position="154"/>
        <end position="259"/>
    </location>
</feature>
<dbReference type="eggNOG" id="COG3858">
    <property type="taxonomic scope" value="Bacteria"/>
</dbReference>
<evidence type="ECO:0000313" key="3">
    <source>
        <dbReference type="Proteomes" id="UP000002217"/>
    </source>
</evidence>
<reference evidence="2 3" key="1">
    <citation type="journal article" date="2009" name="Stand. Genomic Sci.">
        <title>Complete genome sequence of Desulfotomaculum acetoxidans type strain (5575).</title>
        <authorList>
            <person name="Spring S."/>
            <person name="Lapidus A."/>
            <person name="Schroder M."/>
            <person name="Gleim D."/>
            <person name="Sims D."/>
            <person name="Meincke L."/>
            <person name="Glavina Del Rio T."/>
            <person name="Tice H."/>
            <person name="Copeland A."/>
            <person name="Cheng J.F."/>
            <person name="Lucas S."/>
            <person name="Chen F."/>
            <person name="Nolan M."/>
            <person name="Bruce D."/>
            <person name="Goodwin L."/>
            <person name="Pitluck S."/>
            <person name="Ivanova N."/>
            <person name="Mavromatis K."/>
            <person name="Mikhailova N."/>
            <person name="Pati A."/>
            <person name="Chen A."/>
            <person name="Palaniappan K."/>
            <person name="Land M."/>
            <person name="Hauser L."/>
            <person name="Chang Y.J."/>
            <person name="Jeffries C.D."/>
            <person name="Chain P."/>
            <person name="Saunders E."/>
            <person name="Brettin T."/>
            <person name="Detter J.C."/>
            <person name="Goker M."/>
            <person name="Bristow J."/>
            <person name="Eisen J.A."/>
            <person name="Markowitz V."/>
            <person name="Hugenholtz P."/>
            <person name="Kyrpides N.C."/>
            <person name="Klenk H.P."/>
            <person name="Han C."/>
        </authorList>
    </citation>
    <scope>NUCLEOTIDE SEQUENCE [LARGE SCALE GENOMIC DNA]</scope>
    <source>
        <strain evidence="3">ATCC 49208 / DSM 771 / VKM B-1644</strain>
    </source>
</reference>
<dbReference type="Gene3D" id="3.30.457.10">
    <property type="entry name" value="Copper amine oxidase-like, N-terminal domain"/>
    <property type="match status" value="1"/>
</dbReference>
<name>C8W652_DESAS</name>
<dbReference type="HOGENOM" id="CLU_1056578_0_0_9"/>
<dbReference type="Pfam" id="PF07833">
    <property type="entry name" value="Cu_amine_oxidN1"/>
    <property type="match status" value="1"/>
</dbReference>
<dbReference type="STRING" id="485916.Dtox_0587"/>
<dbReference type="RefSeq" id="WP_015756226.1">
    <property type="nucleotide sequence ID" value="NC_013216.1"/>
</dbReference>
<dbReference type="InterPro" id="IPR012854">
    <property type="entry name" value="Cu_amine_oxidase-like_N"/>
</dbReference>
<accession>C8W652</accession>
<dbReference type="InterPro" id="IPR036582">
    <property type="entry name" value="Mao_N_sf"/>
</dbReference>
<sequence>MYQESGVLIELPPGALKYRATIMLENTPYNKITPVNDLYVYKSVDINTIKNGGSTITSLEKLARISFFFDYIDFKRASQLNTNLSMGHFRIAYWDDTIQNWKQLPSQVFWNEDKNQGMVEAEIDRSKARYALLWSNRQGEQLSPVSTGGIRIMVNYIPVKAQVAPYIKNGRTMVPLRAIAESLGAQVYWISSEQRIELLQNMNKLQLWIGKSTALKDGQSLLLDVEPEIAGGYTFVPLRFVSEAFGAKVSWDEITKTAKVVSN</sequence>
<keyword evidence="3" id="KW-1185">Reference proteome</keyword>
<dbReference type="EMBL" id="CP001720">
    <property type="protein sequence ID" value="ACV61507.1"/>
    <property type="molecule type" value="Genomic_DNA"/>
</dbReference>
<dbReference type="OrthoDB" id="268113at2"/>
<dbReference type="KEGG" id="dae:Dtox_0587"/>
<organism evidence="2 3">
    <name type="scientific">Desulfofarcimen acetoxidans (strain ATCC 49208 / DSM 771 / KCTC 5769 / VKM B-1644 / 5575)</name>
    <name type="common">Desulfotomaculum acetoxidans</name>
    <dbReference type="NCBI Taxonomy" id="485916"/>
    <lineage>
        <taxon>Bacteria</taxon>
        <taxon>Bacillati</taxon>
        <taxon>Bacillota</taxon>
        <taxon>Clostridia</taxon>
        <taxon>Eubacteriales</taxon>
        <taxon>Peptococcaceae</taxon>
        <taxon>Desulfofarcimen</taxon>
    </lineage>
</organism>
<protein>
    <submittedName>
        <fullName evidence="2">Copper amine oxidase domain protein</fullName>
    </submittedName>
</protein>
<evidence type="ECO:0000259" key="1">
    <source>
        <dbReference type="Pfam" id="PF07833"/>
    </source>
</evidence>
<evidence type="ECO:0000313" key="2">
    <source>
        <dbReference type="EMBL" id="ACV61507.1"/>
    </source>
</evidence>
<dbReference type="SUPFAM" id="SSF55383">
    <property type="entry name" value="Copper amine oxidase, domain N"/>
    <property type="match status" value="1"/>
</dbReference>
<proteinExistence type="predicted"/>
<dbReference type="Proteomes" id="UP000002217">
    <property type="component" value="Chromosome"/>
</dbReference>